<keyword evidence="7" id="KW-0966">Cell projection</keyword>
<evidence type="ECO:0000313" key="8">
    <source>
        <dbReference type="Proteomes" id="UP000183926"/>
    </source>
</evidence>
<reference evidence="7 8" key="1">
    <citation type="submission" date="2016-10" db="EMBL/GenBank/DDBJ databases">
        <authorList>
            <person name="de Groot N.N."/>
        </authorList>
    </citation>
    <scope>NUCLEOTIDE SEQUENCE [LARGE SCALE GENOMIC DNA]</scope>
    <source>
        <strain evidence="7 8">Nm24</strain>
    </source>
</reference>
<comment type="subcellular location">
    <subcellularLocation>
        <location evidence="4">Bacterial flagellum basal body</location>
    </subcellularLocation>
</comment>
<dbReference type="Gene3D" id="2.40.10.220">
    <property type="entry name" value="predicted glycosyltransferase like domains"/>
    <property type="match status" value="1"/>
</dbReference>
<sequence>MAILQTFSEQAISSARADDVQEPDYSVHSRPEICFFLNGIMQEKSLISLYLARDSHSAILSSILAIDPQKKLLIMDYGINETLNQIALKRGYLRCITSHNRIRIEFDCDNLQRVQFEGRHAFSADIPESLKRLQRRNFYRVTTPITNPVVCTISSLRAPDETPVAYSLLDISYGGMALIDQPDTDTLLKAGTRLEHCRIDLPGDGNLFGSIEASIQITYVGTVILNNGNTCPRIGCEFINLPEKSRILIQRYIIKLEQQARKLETESGF</sequence>
<comment type="similarity">
    <text evidence="4">Belongs to the YcgR family.</text>
</comment>
<dbReference type="RefSeq" id="WP_074927315.1">
    <property type="nucleotide sequence ID" value="NZ_FPBL01000002.1"/>
</dbReference>
<dbReference type="GO" id="GO:0071973">
    <property type="term" value="P:bacterial-type flagellum-dependent cell motility"/>
    <property type="evidence" value="ECO:0007669"/>
    <property type="project" value="UniProtKB-UniRule"/>
</dbReference>
<proteinExistence type="inferred from homology"/>
<gene>
    <name evidence="4" type="primary">ycgR</name>
    <name evidence="7" type="ORF">SAMN05216339_102299</name>
</gene>
<evidence type="ECO:0000256" key="3">
    <source>
        <dbReference type="ARBA" id="ARBA00023143"/>
    </source>
</evidence>
<keyword evidence="7" id="KW-0282">Flagellum</keyword>
<keyword evidence="2 4" id="KW-0547">Nucleotide-binding</keyword>
<name>A0A1I7G8T2_9PROT</name>
<dbReference type="Pfam" id="PF07238">
    <property type="entry name" value="PilZ"/>
    <property type="match status" value="1"/>
</dbReference>
<evidence type="ECO:0000256" key="4">
    <source>
        <dbReference type="HAMAP-Rule" id="MF_01457"/>
    </source>
</evidence>
<feature type="domain" description="Type III secretion system flagellar brake protein YcgR PilZN" evidence="6">
    <location>
        <begin position="25"/>
        <end position="131"/>
    </location>
</feature>
<dbReference type="AlphaFoldDB" id="A0A1I7G8T2"/>
<dbReference type="InterPro" id="IPR023787">
    <property type="entry name" value="T3SS_YcgR"/>
</dbReference>
<evidence type="ECO:0000259" key="5">
    <source>
        <dbReference type="Pfam" id="PF07238"/>
    </source>
</evidence>
<evidence type="ECO:0000256" key="1">
    <source>
        <dbReference type="ARBA" id="ARBA00022636"/>
    </source>
</evidence>
<dbReference type="GO" id="GO:0071945">
    <property type="term" value="P:regulation of bacterial-type flagellum-dependent cell motility by regulation of motor speed"/>
    <property type="evidence" value="ECO:0007669"/>
    <property type="project" value="UniProtKB-UniRule"/>
</dbReference>
<accession>A0A1I7G8T2</accession>
<keyword evidence="1 4" id="KW-0973">c-di-GMP</keyword>
<dbReference type="GO" id="GO:0035438">
    <property type="term" value="F:cyclic-di-GMP binding"/>
    <property type="evidence" value="ECO:0007669"/>
    <property type="project" value="UniProtKB-UniRule"/>
</dbReference>
<dbReference type="HAMAP" id="MF_01457">
    <property type="entry name" value="YcgR"/>
    <property type="match status" value="1"/>
</dbReference>
<dbReference type="Proteomes" id="UP000183926">
    <property type="component" value="Unassembled WGS sequence"/>
</dbReference>
<comment type="function">
    <text evidence="4">Acts as a flagellar brake, regulating swimming and swarming in a bis-(3'-5') cyclic diguanylic acid (c-di-GMP)-dependent manner. Binds 1 c-di-GMP dimer per subunit. Increasing levels of c-di-GMP lead to decreased motility.</text>
</comment>
<dbReference type="GO" id="GO:0009425">
    <property type="term" value="C:bacterial-type flagellum basal body"/>
    <property type="evidence" value="ECO:0007669"/>
    <property type="project" value="UniProtKB-SubCell"/>
</dbReference>
<evidence type="ECO:0000256" key="2">
    <source>
        <dbReference type="ARBA" id="ARBA00022741"/>
    </source>
</evidence>
<evidence type="ECO:0000259" key="6">
    <source>
        <dbReference type="Pfam" id="PF07317"/>
    </source>
</evidence>
<dbReference type="InterPro" id="IPR009926">
    <property type="entry name" value="T3SS_YcgR_PilZN"/>
</dbReference>
<dbReference type="EMBL" id="FPBL01000002">
    <property type="protein sequence ID" value="SFU44859.1"/>
    <property type="molecule type" value="Genomic_DNA"/>
</dbReference>
<feature type="domain" description="PilZ" evidence="5">
    <location>
        <begin position="134"/>
        <end position="254"/>
    </location>
</feature>
<dbReference type="InterPro" id="IPR009875">
    <property type="entry name" value="PilZ_domain"/>
</dbReference>
<keyword evidence="7" id="KW-0969">Cilium</keyword>
<dbReference type="OrthoDB" id="5572581at2"/>
<organism evidence="7 8">
    <name type="scientific">Nitrosomonas eutropha</name>
    <dbReference type="NCBI Taxonomy" id="916"/>
    <lineage>
        <taxon>Bacteria</taxon>
        <taxon>Pseudomonadati</taxon>
        <taxon>Pseudomonadota</taxon>
        <taxon>Betaproteobacteria</taxon>
        <taxon>Nitrosomonadales</taxon>
        <taxon>Nitrosomonadaceae</taxon>
        <taxon>Nitrosomonas</taxon>
    </lineage>
</organism>
<evidence type="ECO:0000313" key="7">
    <source>
        <dbReference type="EMBL" id="SFU44859.1"/>
    </source>
</evidence>
<dbReference type="InterPro" id="IPR012349">
    <property type="entry name" value="Split_barrel_FMN-bd"/>
</dbReference>
<dbReference type="Pfam" id="PF07317">
    <property type="entry name" value="PilZN"/>
    <property type="match status" value="1"/>
</dbReference>
<keyword evidence="3 4" id="KW-0975">Bacterial flagellum</keyword>
<protein>
    <recommendedName>
        <fullName evidence="4">Flagellar brake protein YcgR</fullName>
    </recommendedName>
    <alternativeName>
        <fullName evidence="4">Cyclic di-GMP binding protein YcgR</fullName>
    </alternativeName>
</protein>
<dbReference type="Gene3D" id="2.30.110.10">
    <property type="entry name" value="Electron Transport, Fmn-binding Protein, Chain A"/>
    <property type="match status" value="1"/>
</dbReference>
<comment type="subunit">
    <text evidence="4">Monomer. Interacts with the flagellar basal bodies.</text>
</comment>